<organism evidence="2 3">
    <name type="scientific">Populus trichocarpa</name>
    <name type="common">Western balsam poplar</name>
    <name type="synonym">Populus balsamifera subsp. trichocarpa</name>
    <dbReference type="NCBI Taxonomy" id="3694"/>
    <lineage>
        <taxon>Eukaryota</taxon>
        <taxon>Viridiplantae</taxon>
        <taxon>Streptophyta</taxon>
        <taxon>Embryophyta</taxon>
        <taxon>Tracheophyta</taxon>
        <taxon>Spermatophyta</taxon>
        <taxon>Magnoliopsida</taxon>
        <taxon>eudicotyledons</taxon>
        <taxon>Gunneridae</taxon>
        <taxon>Pentapetalae</taxon>
        <taxon>rosids</taxon>
        <taxon>fabids</taxon>
        <taxon>Malpighiales</taxon>
        <taxon>Salicaceae</taxon>
        <taxon>Saliceae</taxon>
        <taxon>Populus</taxon>
    </lineage>
</organism>
<evidence type="ECO:0000313" key="2">
    <source>
        <dbReference type="EMBL" id="PNT22262.1"/>
    </source>
</evidence>
<protein>
    <submittedName>
        <fullName evidence="2">Uncharacterized protein</fullName>
    </submittedName>
</protein>
<dbReference type="AlphaFoldDB" id="A0A2K1ZAF5"/>
<gene>
    <name evidence="2" type="ORF">POPTR_008G023300</name>
</gene>
<evidence type="ECO:0000313" key="3">
    <source>
        <dbReference type="Proteomes" id="UP000006729"/>
    </source>
</evidence>
<reference evidence="2 3" key="1">
    <citation type="journal article" date="2006" name="Science">
        <title>The genome of black cottonwood, Populus trichocarpa (Torr. &amp; Gray).</title>
        <authorList>
            <person name="Tuskan G.A."/>
            <person name="Difazio S."/>
            <person name="Jansson S."/>
            <person name="Bohlmann J."/>
            <person name="Grigoriev I."/>
            <person name="Hellsten U."/>
            <person name="Putnam N."/>
            <person name="Ralph S."/>
            <person name="Rombauts S."/>
            <person name="Salamov A."/>
            <person name="Schein J."/>
            <person name="Sterck L."/>
            <person name="Aerts A."/>
            <person name="Bhalerao R.R."/>
            <person name="Bhalerao R.P."/>
            <person name="Blaudez D."/>
            <person name="Boerjan W."/>
            <person name="Brun A."/>
            <person name="Brunner A."/>
            <person name="Busov V."/>
            <person name="Campbell M."/>
            <person name="Carlson J."/>
            <person name="Chalot M."/>
            <person name="Chapman J."/>
            <person name="Chen G.L."/>
            <person name="Cooper D."/>
            <person name="Coutinho P.M."/>
            <person name="Couturier J."/>
            <person name="Covert S."/>
            <person name="Cronk Q."/>
            <person name="Cunningham R."/>
            <person name="Davis J."/>
            <person name="Degroeve S."/>
            <person name="Dejardin A."/>
            <person name="Depamphilis C."/>
            <person name="Detter J."/>
            <person name="Dirks B."/>
            <person name="Dubchak I."/>
            <person name="Duplessis S."/>
            <person name="Ehlting J."/>
            <person name="Ellis B."/>
            <person name="Gendler K."/>
            <person name="Goodstein D."/>
            <person name="Gribskov M."/>
            <person name="Grimwood J."/>
            <person name="Groover A."/>
            <person name="Gunter L."/>
            <person name="Hamberger B."/>
            <person name="Heinze B."/>
            <person name="Helariutta Y."/>
            <person name="Henrissat B."/>
            <person name="Holligan D."/>
            <person name="Holt R."/>
            <person name="Huang W."/>
            <person name="Islam-Faridi N."/>
            <person name="Jones S."/>
            <person name="Jones-Rhoades M."/>
            <person name="Jorgensen R."/>
            <person name="Joshi C."/>
            <person name="Kangasjarvi J."/>
            <person name="Karlsson J."/>
            <person name="Kelleher C."/>
            <person name="Kirkpatrick R."/>
            <person name="Kirst M."/>
            <person name="Kohler A."/>
            <person name="Kalluri U."/>
            <person name="Larimer F."/>
            <person name="Leebens-Mack J."/>
            <person name="Leple J.C."/>
            <person name="Locascio P."/>
            <person name="Lou Y."/>
            <person name="Lucas S."/>
            <person name="Martin F."/>
            <person name="Montanini B."/>
            <person name="Napoli C."/>
            <person name="Nelson D.R."/>
            <person name="Nelson C."/>
            <person name="Nieminen K."/>
            <person name="Nilsson O."/>
            <person name="Pereda V."/>
            <person name="Peter G."/>
            <person name="Philippe R."/>
            <person name="Pilate G."/>
            <person name="Poliakov A."/>
            <person name="Razumovskaya J."/>
            <person name="Richardson P."/>
            <person name="Rinaldi C."/>
            <person name="Ritland K."/>
            <person name="Rouze P."/>
            <person name="Ryaboy D."/>
            <person name="Schmutz J."/>
            <person name="Schrader J."/>
            <person name="Segerman B."/>
            <person name="Shin H."/>
            <person name="Siddiqui A."/>
            <person name="Sterky F."/>
            <person name="Terry A."/>
            <person name="Tsai C.J."/>
            <person name="Uberbacher E."/>
            <person name="Unneberg P."/>
            <person name="Vahala J."/>
            <person name="Wall K."/>
            <person name="Wessler S."/>
            <person name="Yang G."/>
            <person name="Yin T."/>
            <person name="Douglas C."/>
            <person name="Marra M."/>
            <person name="Sandberg G."/>
            <person name="Van de Peer Y."/>
            <person name="Rokhsar D."/>
        </authorList>
    </citation>
    <scope>NUCLEOTIDE SEQUENCE [LARGE SCALE GENOMIC DNA]</scope>
    <source>
        <strain evidence="3">cv. Nisqually</strain>
    </source>
</reference>
<evidence type="ECO:0000256" key="1">
    <source>
        <dbReference type="SAM" id="Phobius"/>
    </source>
</evidence>
<feature type="transmembrane region" description="Helical" evidence="1">
    <location>
        <begin position="41"/>
        <end position="66"/>
    </location>
</feature>
<dbReference type="InParanoid" id="A0A2K1ZAF5"/>
<keyword evidence="1" id="KW-0472">Membrane</keyword>
<sequence length="78" mass="9223">MGIFKPILDDFWKIPYRRERKKQLDLVCCSLHELPPHHVSISWGLLVALFSSFHPMISWFLAFHFFSPLFNNAMSCVK</sequence>
<name>A0A2K1ZAF5_POPTR</name>
<proteinExistence type="predicted"/>
<keyword evidence="1" id="KW-0812">Transmembrane</keyword>
<dbReference type="Proteomes" id="UP000006729">
    <property type="component" value="Chromosome 8"/>
</dbReference>
<accession>A0A2K1ZAF5</accession>
<keyword evidence="3" id="KW-1185">Reference proteome</keyword>
<keyword evidence="1" id="KW-1133">Transmembrane helix</keyword>
<dbReference type="EMBL" id="CM009297">
    <property type="protein sequence ID" value="PNT22262.1"/>
    <property type="molecule type" value="Genomic_DNA"/>
</dbReference>